<protein>
    <recommendedName>
        <fullName evidence="3">AAA family ATPase</fullName>
    </recommendedName>
</protein>
<dbReference type="SUPFAM" id="SSF52540">
    <property type="entry name" value="P-loop containing nucleoside triphosphate hydrolases"/>
    <property type="match status" value="1"/>
</dbReference>
<dbReference type="AlphaFoldDB" id="A0A6P2ZV12"/>
<dbReference type="Gene3D" id="3.40.50.300">
    <property type="entry name" value="P-loop containing nucleotide triphosphate hydrolases"/>
    <property type="match status" value="1"/>
</dbReference>
<proteinExistence type="predicted"/>
<sequence>MKNTFVAGVHAVGKTYLCKPAAESGEWIHSSASALIKQELGRENWTDDKRVADADRNQQALIAAVKRINDDGKRLLLDGHFVLRGKNDELIRLGADVFADLNLEAVILIVAPVRLIAERLHARDGVARIESDIEAFQDAERRQAEMVCAELGLRLVVLDAPTEQAFLDALAG</sequence>
<dbReference type="RefSeq" id="WP_174946481.1">
    <property type="nucleotide sequence ID" value="NZ_CABVQS010000020.1"/>
</dbReference>
<accession>A0A6P2ZV12</accession>
<reference evidence="1 2" key="1">
    <citation type="submission" date="2019-09" db="EMBL/GenBank/DDBJ databases">
        <authorList>
            <person name="Depoorter E."/>
        </authorList>
    </citation>
    <scope>NUCLEOTIDE SEQUENCE [LARGE SCALE GENOMIC DNA]</scope>
    <source>
        <strain evidence="1">R-71033</strain>
    </source>
</reference>
<dbReference type="Pfam" id="PF13207">
    <property type="entry name" value="AAA_17"/>
    <property type="match status" value="1"/>
</dbReference>
<organism evidence="1 2">
    <name type="scientific">Burkholderia contaminans</name>
    <dbReference type="NCBI Taxonomy" id="488447"/>
    <lineage>
        <taxon>Bacteria</taxon>
        <taxon>Pseudomonadati</taxon>
        <taxon>Pseudomonadota</taxon>
        <taxon>Betaproteobacteria</taxon>
        <taxon>Burkholderiales</taxon>
        <taxon>Burkholderiaceae</taxon>
        <taxon>Burkholderia</taxon>
        <taxon>Burkholderia cepacia complex</taxon>
    </lineage>
</organism>
<evidence type="ECO:0000313" key="1">
    <source>
        <dbReference type="EMBL" id="VWD38602.1"/>
    </source>
</evidence>
<dbReference type="InterPro" id="IPR027417">
    <property type="entry name" value="P-loop_NTPase"/>
</dbReference>
<dbReference type="EMBL" id="CABVQS010000020">
    <property type="protein sequence ID" value="VWD38602.1"/>
    <property type="molecule type" value="Genomic_DNA"/>
</dbReference>
<gene>
    <name evidence="1" type="ORF">BCO71033_04427</name>
</gene>
<evidence type="ECO:0000313" key="2">
    <source>
        <dbReference type="Proteomes" id="UP000494109"/>
    </source>
</evidence>
<evidence type="ECO:0008006" key="3">
    <source>
        <dbReference type="Google" id="ProtNLM"/>
    </source>
</evidence>
<dbReference type="Proteomes" id="UP000494109">
    <property type="component" value="Unassembled WGS sequence"/>
</dbReference>
<name>A0A6P2ZV12_9BURK</name>